<dbReference type="Proteomes" id="UP001328733">
    <property type="component" value="Unassembled WGS sequence"/>
</dbReference>
<evidence type="ECO:0000259" key="2">
    <source>
        <dbReference type="Pfam" id="PF02638"/>
    </source>
</evidence>
<feature type="domain" description="Glycosyl hydrolase-like 10" evidence="2">
    <location>
        <begin position="19"/>
        <end position="292"/>
    </location>
</feature>
<dbReference type="InterPro" id="IPR003790">
    <property type="entry name" value="GHL10"/>
</dbReference>
<evidence type="ECO:0000256" key="1">
    <source>
        <dbReference type="ARBA" id="ARBA00022729"/>
    </source>
</evidence>
<keyword evidence="4" id="KW-1185">Reference proteome</keyword>
<dbReference type="Pfam" id="PF02638">
    <property type="entry name" value="GHL10"/>
    <property type="match status" value="1"/>
</dbReference>
<dbReference type="RefSeq" id="WP_332863708.1">
    <property type="nucleotide sequence ID" value="NZ_JBAFSM010000005.1"/>
</dbReference>
<dbReference type="PANTHER" id="PTHR43405:SF1">
    <property type="entry name" value="GLYCOSYL HYDROLASE DIGH"/>
    <property type="match status" value="1"/>
</dbReference>
<protein>
    <submittedName>
        <fullName evidence="3">Family 10 glycosylhydrolase</fullName>
    </submittedName>
</protein>
<name>A0AAW9QSG3_9CHRO</name>
<dbReference type="AlphaFoldDB" id="A0AAW9QSG3"/>
<evidence type="ECO:0000313" key="3">
    <source>
        <dbReference type="EMBL" id="MEG3436253.1"/>
    </source>
</evidence>
<organism evidence="3 4">
    <name type="scientific">Pannus brasiliensis CCIBt3594</name>
    <dbReference type="NCBI Taxonomy" id="1427578"/>
    <lineage>
        <taxon>Bacteria</taxon>
        <taxon>Bacillati</taxon>
        <taxon>Cyanobacteriota</taxon>
        <taxon>Cyanophyceae</taxon>
        <taxon>Oscillatoriophycideae</taxon>
        <taxon>Chroococcales</taxon>
        <taxon>Microcystaceae</taxon>
        <taxon>Pannus</taxon>
    </lineage>
</organism>
<dbReference type="SUPFAM" id="SSF51445">
    <property type="entry name" value="(Trans)glycosidases"/>
    <property type="match status" value="1"/>
</dbReference>
<accession>A0AAW9QSG3</accession>
<reference evidence="3 4" key="1">
    <citation type="submission" date="2024-01" db="EMBL/GenBank/DDBJ databases">
        <title>Genomic insights into the taxonomy and metabolism of the cyanobacterium Pannus brasiliensis CCIBt3594.</title>
        <authorList>
            <person name="Machado M."/>
            <person name="Botero N.B."/>
            <person name="Andreote A.P.D."/>
            <person name="Feitosa A.M.T."/>
            <person name="Popin R."/>
            <person name="Sivonen K."/>
            <person name="Fiore M.F."/>
        </authorList>
    </citation>
    <scope>NUCLEOTIDE SEQUENCE [LARGE SCALE GENOMIC DNA]</scope>
    <source>
        <strain evidence="3 4">CCIBt3594</strain>
    </source>
</reference>
<sequence>MLKRLREYLDRSVAPPASPIRGVWIANLPHSQALASPENIRQTLAFLQEIGFNTIFPVVWNRGYTLFPSDVMIDRGFPKIDPYFTEKNFDPLTILTECAREFALEVIPWFEYGFAASHLETGGHILTAYPAWAAIDSRGNRVKHGGLVWMNAFDREVQDFLLELVLEVARNYDIKGVQGCDRFPALPVEGGYNPEVIARYQRETNPRTIPASNDPRWVRWRADRLTDFLERVYREIKAIDPKLIVSLSPAVYPFCLNHLLQDPKAWIDRKIVDYLHPQIYRDSFSSYRAEARKQKNFLFPNDSVKIAPGVAFTANGIDLDTGDIEKILDCNRRLGFDGQVFFHYEGLRKNSDRLAIAFRNFFG</sequence>
<keyword evidence="1" id="KW-0732">Signal</keyword>
<comment type="caution">
    <text evidence="3">The sequence shown here is derived from an EMBL/GenBank/DDBJ whole genome shotgun (WGS) entry which is preliminary data.</text>
</comment>
<dbReference type="InterPro" id="IPR052177">
    <property type="entry name" value="Divisome_Glycosyl_Hydrolase"/>
</dbReference>
<dbReference type="InterPro" id="IPR017853">
    <property type="entry name" value="GH"/>
</dbReference>
<proteinExistence type="predicted"/>
<dbReference type="EMBL" id="JBAFSM010000005">
    <property type="protein sequence ID" value="MEG3436253.1"/>
    <property type="molecule type" value="Genomic_DNA"/>
</dbReference>
<dbReference type="Gene3D" id="3.20.20.80">
    <property type="entry name" value="Glycosidases"/>
    <property type="match status" value="1"/>
</dbReference>
<evidence type="ECO:0000313" key="4">
    <source>
        <dbReference type="Proteomes" id="UP001328733"/>
    </source>
</evidence>
<dbReference type="PANTHER" id="PTHR43405">
    <property type="entry name" value="GLYCOSYL HYDROLASE DIGH"/>
    <property type="match status" value="1"/>
</dbReference>
<gene>
    <name evidence="3" type="ORF">V0288_03905</name>
</gene>